<evidence type="ECO:0000259" key="1">
    <source>
        <dbReference type="Pfam" id="PF07883"/>
    </source>
</evidence>
<dbReference type="Gene3D" id="2.60.120.10">
    <property type="entry name" value="Jelly Rolls"/>
    <property type="match status" value="1"/>
</dbReference>
<dbReference type="EMBL" id="AP011862">
    <property type="protein sequence ID" value="BAJ48316.1"/>
    <property type="molecule type" value="Genomic_DNA"/>
</dbReference>
<proteinExistence type="predicted"/>
<evidence type="ECO:0000313" key="3">
    <source>
        <dbReference type="EMBL" id="BAJ51123.1"/>
    </source>
</evidence>
<dbReference type="BioCyc" id="CCAL311458:G131R-1286-MONOMER"/>
<dbReference type="Proteomes" id="UP000008120">
    <property type="component" value="Chromosome"/>
</dbReference>
<dbReference type="PANTHER" id="PTHR40112">
    <property type="entry name" value="H2HPP ISOMERASE"/>
    <property type="match status" value="1"/>
</dbReference>
<dbReference type="InterPro" id="IPR014710">
    <property type="entry name" value="RmlC-like_jellyroll"/>
</dbReference>
<accession>E6N7P7</accession>
<dbReference type="KEGG" id="csu:CSUB_C1272"/>
<dbReference type="InterPro" id="IPR052535">
    <property type="entry name" value="Bacilysin_H2HPP_isomerase"/>
</dbReference>
<gene>
    <name evidence="3" type="ORF">CSUB_C1272</name>
    <name evidence="2" type="ORF">HGMM_F01G10C09</name>
</gene>
<name>E6N7P7_CALS0</name>
<dbReference type="InterPro" id="IPR013096">
    <property type="entry name" value="Cupin_2"/>
</dbReference>
<dbReference type="CDD" id="cd02238">
    <property type="entry name" value="cupin_KdgF"/>
    <property type="match status" value="1"/>
</dbReference>
<dbReference type="EMBL" id="BA000048">
    <property type="protein sequence ID" value="BAJ51123.1"/>
    <property type="molecule type" value="Genomic_DNA"/>
</dbReference>
<dbReference type="AlphaFoldDB" id="E6N7P7"/>
<dbReference type="PANTHER" id="PTHR40112:SF1">
    <property type="entry name" value="H2HPP ISOMERASE"/>
    <property type="match status" value="1"/>
</dbReference>
<feature type="domain" description="Cupin type-2" evidence="1">
    <location>
        <begin position="38"/>
        <end position="96"/>
    </location>
</feature>
<dbReference type="Pfam" id="PF07883">
    <property type="entry name" value="Cupin_2"/>
    <property type="match status" value="1"/>
</dbReference>
<dbReference type="InterPro" id="IPR011051">
    <property type="entry name" value="RmlC_Cupin_sf"/>
</dbReference>
<evidence type="ECO:0000313" key="4">
    <source>
        <dbReference type="Proteomes" id="UP000008120"/>
    </source>
</evidence>
<sequence length="122" mass="13745">MSKVRSVCWDELAWEKVRDDFHRKMVSGERVMVAKLLLKKGARVQMHRHVNEQLTVVLEGSIKFWFDDNTELVAKTGDVVVIPSNVGHAAEALEDTVTFDIFCTAAGRLANRKRPLPTTIAP</sequence>
<dbReference type="SUPFAM" id="SSF51182">
    <property type="entry name" value="RmlC-like cupins"/>
    <property type="match status" value="1"/>
</dbReference>
<organism evidence="2 4">
    <name type="scientific">Caldiarchaeum subterraneum</name>
    <dbReference type="NCBI Taxonomy" id="311458"/>
    <lineage>
        <taxon>Archaea</taxon>
        <taxon>Nitrososphaerota</taxon>
        <taxon>Candidatus Caldarchaeales</taxon>
        <taxon>Candidatus Caldarchaeaceae</taxon>
        <taxon>Candidatus Caldarchaeum</taxon>
    </lineage>
</organism>
<protein>
    <recommendedName>
        <fullName evidence="1">Cupin type-2 domain-containing protein</fullName>
    </recommendedName>
</protein>
<evidence type="ECO:0000313" key="2">
    <source>
        <dbReference type="EMBL" id="BAJ48316.1"/>
    </source>
</evidence>
<dbReference type="STRING" id="311458.CSUB_C1272"/>
<reference evidence="2 4" key="1">
    <citation type="journal article" date="2005" name="Environ. Microbiol.">
        <title>Genetic and functional properties of uncultivated thermophilic crenarchaeotes from a subsurface gold mine as revealed by analysis of genome fragments.</title>
        <authorList>
            <person name="Nunoura T."/>
            <person name="Hirayama H."/>
            <person name="Takami H."/>
            <person name="Oida H."/>
            <person name="Nishi S."/>
            <person name="Shimamura S."/>
            <person name="Suzuki Y."/>
            <person name="Inagaki F."/>
            <person name="Takai K."/>
            <person name="Nealson K.H."/>
            <person name="Horikoshi K."/>
        </authorList>
    </citation>
    <scope>NUCLEOTIDE SEQUENCE [LARGE SCALE GENOMIC DNA]</scope>
</reference>
<reference evidence="2 4" key="2">
    <citation type="journal article" date="2011" name="Nucleic Acids Res.">
        <title>Insights into the evolution of Archaea and eukaryotic protein modifier systems revealed by the genome of a novel archaeal group.</title>
        <authorList>
            <person name="Nunoura T."/>
            <person name="Takaki Y."/>
            <person name="Kakuta J."/>
            <person name="Nishi S."/>
            <person name="Sugahara J."/>
            <person name="Kazama H."/>
            <person name="Chee G."/>
            <person name="Hattori M."/>
            <person name="Kanai A."/>
            <person name="Atomi H."/>
            <person name="Takai K."/>
            <person name="Takami H."/>
        </authorList>
    </citation>
    <scope>NUCLEOTIDE SEQUENCE [LARGE SCALE GENOMIC DNA]</scope>
</reference>